<evidence type="ECO:0000256" key="1">
    <source>
        <dbReference type="ARBA" id="ARBA00000971"/>
    </source>
</evidence>
<name>A0A6J1LXF2_DROHY</name>
<dbReference type="RefSeq" id="XP_023172017.1">
    <property type="nucleotide sequence ID" value="XM_023316249.2"/>
</dbReference>
<keyword evidence="6 10" id="KW-0697">Rotamase</keyword>
<dbReference type="PIRSF" id="PIRSF016325">
    <property type="entry name" value="Phstyr_phstse_ac"/>
    <property type="match status" value="1"/>
</dbReference>
<comment type="function">
    <text evidence="10">PPIases accelerate the folding of proteins. It catalyzes the cis-trans isomerization of proline imidic peptide bonds in oligopeptides.</text>
</comment>
<reference evidence="14" key="1">
    <citation type="submission" date="2025-08" db="UniProtKB">
        <authorList>
            <consortium name="RefSeq"/>
        </authorList>
    </citation>
    <scope>IDENTIFICATION</scope>
    <source>
        <strain evidence="14">15085-1641.00</strain>
        <tissue evidence="14">Whole body</tissue>
    </source>
</reference>
<dbReference type="Pfam" id="PF03095">
    <property type="entry name" value="PTPA"/>
    <property type="match status" value="1"/>
</dbReference>
<dbReference type="EC" id="5.2.1.8" evidence="4 10"/>
<feature type="region of interest" description="Disordered" evidence="12">
    <location>
        <begin position="380"/>
        <end position="404"/>
    </location>
</feature>
<proteinExistence type="inferred from homology"/>
<keyword evidence="11" id="KW-0175">Coiled coil</keyword>
<dbReference type="GO" id="GO:0000159">
    <property type="term" value="C:protein phosphatase type 2A complex"/>
    <property type="evidence" value="ECO:0007669"/>
    <property type="project" value="TreeGrafter"/>
</dbReference>
<dbReference type="Gene3D" id="1.20.120.1150">
    <property type="match status" value="1"/>
</dbReference>
<dbReference type="PANTHER" id="PTHR10012:SF0">
    <property type="entry name" value="SERINE_THREONINE-PROTEIN PHOSPHATASE 2A ACTIVATOR"/>
    <property type="match status" value="1"/>
</dbReference>
<organism evidence="13 14">
    <name type="scientific">Drosophila hydei</name>
    <name type="common">Fruit fly</name>
    <dbReference type="NCBI Taxonomy" id="7224"/>
    <lineage>
        <taxon>Eukaryota</taxon>
        <taxon>Metazoa</taxon>
        <taxon>Ecdysozoa</taxon>
        <taxon>Arthropoda</taxon>
        <taxon>Hexapoda</taxon>
        <taxon>Insecta</taxon>
        <taxon>Pterygota</taxon>
        <taxon>Neoptera</taxon>
        <taxon>Endopterygota</taxon>
        <taxon>Diptera</taxon>
        <taxon>Brachycera</taxon>
        <taxon>Muscomorpha</taxon>
        <taxon>Ephydroidea</taxon>
        <taxon>Drosophilidae</taxon>
        <taxon>Drosophila</taxon>
    </lineage>
</organism>
<dbReference type="GO" id="GO:0003755">
    <property type="term" value="F:peptidyl-prolyl cis-trans isomerase activity"/>
    <property type="evidence" value="ECO:0007669"/>
    <property type="project" value="UniProtKB-KW"/>
</dbReference>
<dbReference type="GO" id="GO:0005737">
    <property type="term" value="C:cytoplasm"/>
    <property type="evidence" value="ECO:0007669"/>
    <property type="project" value="UniProtKB-SubCell"/>
</dbReference>
<dbReference type="OMA" id="KNWYKVE"/>
<evidence type="ECO:0000256" key="8">
    <source>
        <dbReference type="ARBA" id="ARBA00044786"/>
    </source>
</evidence>
<keyword evidence="5 10" id="KW-0963">Cytoplasm</keyword>
<sequence length="431" mass="49596">MDEDVSKYFERSNNGAVMRVRKESDMALWYKSQAYHEVIAYINRTGTAIQGIQQLDTDAYPVSPTIRKLCRLIDELITWLRAIKLNTVEAYRAWSRQMLRNIFKMLETALPVSKCEFIGELGQYLACSFGNFTRADYGTGHELSFLFFLCGLFQAKILCEDDEPAAALMVFARYLKCVRNLQLLFELKPSGNQGAYSLDNYQFVAYMWGAAQLCYDPPFSPKELLDRTTIDEWQHQYLIVGCVAFVASTKQGSFAMHSNQLWSIATLSSWTRFYSGLHNMYLKEVISQFHLLRELWFGQLLPFEPVSPATQLLRAELGHLSLARQRYLLSKQNIDEQEQEQLEREQELELELELQRRHQHHRHQQQQQLPEATAAATKQLPPSNLGASHSAFSSGMTASSLSGTSVRLRSLSKRFTKLQKQHAKRKPNLQV</sequence>
<dbReference type="Proteomes" id="UP000504633">
    <property type="component" value="Unplaced"/>
</dbReference>
<evidence type="ECO:0000256" key="5">
    <source>
        <dbReference type="ARBA" id="ARBA00022490"/>
    </source>
</evidence>
<dbReference type="InterPro" id="IPR037218">
    <property type="entry name" value="PTPA_sf"/>
</dbReference>
<evidence type="ECO:0000256" key="10">
    <source>
        <dbReference type="RuleBase" id="RU361210"/>
    </source>
</evidence>
<protein>
    <recommendedName>
        <fullName evidence="8 10">Serine/threonine-protein phosphatase 2A activator</fullName>
        <ecNumber evidence="4 10">5.2.1.8</ecNumber>
    </recommendedName>
    <alternativeName>
        <fullName evidence="9 10">Phosphotyrosyl phosphatase activator</fullName>
    </alternativeName>
</protein>
<evidence type="ECO:0000256" key="12">
    <source>
        <dbReference type="SAM" id="MobiDB-lite"/>
    </source>
</evidence>
<dbReference type="SUPFAM" id="SSF140984">
    <property type="entry name" value="PTPA-like"/>
    <property type="match status" value="1"/>
</dbReference>
<feature type="coiled-coil region" evidence="11">
    <location>
        <begin position="320"/>
        <end position="351"/>
    </location>
</feature>
<dbReference type="GO" id="GO:0005634">
    <property type="term" value="C:nucleus"/>
    <property type="evidence" value="ECO:0007669"/>
    <property type="project" value="TreeGrafter"/>
</dbReference>
<comment type="similarity">
    <text evidence="3 10">Belongs to the PTPA-type PPIase family.</text>
</comment>
<comment type="catalytic activity">
    <reaction evidence="1 10">
        <text>[protein]-peptidylproline (omega=180) = [protein]-peptidylproline (omega=0)</text>
        <dbReference type="Rhea" id="RHEA:16237"/>
        <dbReference type="Rhea" id="RHEA-COMP:10747"/>
        <dbReference type="Rhea" id="RHEA-COMP:10748"/>
        <dbReference type="ChEBI" id="CHEBI:83833"/>
        <dbReference type="ChEBI" id="CHEBI:83834"/>
        <dbReference type="EC" id="5.2.1.8"/>
    </reaction>
</comment>
<gene>
    <name evidence="14" type="primary">LOC111600223</name>
</gene>
<comment type="subcellular location">
    <subcellularLocation>
        <location evidence="2 10">Cytoplasm</location>
    </subcellularLocation>
</comment>
<keyword evidence="13" id="KW-1185">Reference proteome</keyword>
<evidence type="ECO:0000313" key="14">
    <source>
        <dbReference type="RefSeq" id="XP_023172017.1"/>
    </source>
</evidence>
<evidence type="ECO:0000256" key="3">
    <source>
        <dbReference type="ARBA" id="ARBA00011019"/>
    </source>
</evidence>
<evidence type="ECO:0000256" key="7">
    <source>
        <dbReference type="ARBA" id="ARBA00023235"/>
    </source>
</evidence>
<dbReference type="GeneID" id="111600223"/>
<evidence type="ECO:0000256" key="6">
    <source>
        <dbReference type="ARBA" id="ARBA00023110"/>
    </source>
</evidence>
<dbReference type="KEGG" id="dhe:111600223"/>
<evidence type="ECO:0000256" key="2">
    <source>
        <dbReference type="ARBA" id="ARBA00004496"/>
    </source>
</evidence>
<feature type="region of interest" description="Disordered" evidence="12">
    <location>
        <begin position="356"/>
        <end position="375"/>
    </location>
</feature>
<dbReference type="GO" id="GO:0008160">
    <property type="term" value="F:protein tyrosine phosphatase activator activity"/>
    <property type="evidence" value="ECO:0007669"/>
    <property type="project" value="TreeGrafter"/>
</dbReference>
<keyword evidence="7 10" id="KW-0413">Isomerase</keyword>
<evidence type="ECO:0000256" key="9">
    <source>
        <dbReference type="ARBA" id="ARBA00044820"/>
    </source>
</evidence>
<evidence type="ECO:0000313" key="13">
    <source>
        <dbReference type="Proteomes" id="UP000504633"/>
    </source>
</evidence>
<dbReference type="PANTHER" id="PTHR10012">
    <property type="entry name" value="SERINE/THREONINE-PROTEIN PHOSPHATASE 2A REGULATORY SUBUNIT B"/>
    <property type="match status" value="1"/>
</dbReference>
<dbReference type="GO" id="GO:0007052">
    <property type="term" value="P:mitotic spindle organization"/>
    <property type="evidence" value="ECO:0007669"/>
    <property type="project" value="TreeGrafter"/>
</dbReference>
<dbReference type="OrthoDB" id="16120at2759"/>
<dbReference type="InterPro" id="IPR043170">
    <property type="entry name" value="PTPA_C_lid"/>
</dbReference>
<evidence type="ECO:0000256" key="4">
    <source>
        <dbReference type="ARBA" id="ARBA00013194"/>
    </source>
</evidence>
<dbReference type="InterPro" id="IPR004327">
    <property type="entry name" value="Phstyr_phstse_ac"/>
</dbReference>
<evidence type="ECO:0000256" key="11">
    <source>
        <dbReference type="SAM" id="Coils"/>
    </source>
</evidence>
<accession>A0A6J1LXF2</accession>
<dbReference type="AlphaFoldDB" id="A0A6J1LXF2"/>